<dbReference type="EMBL" id="LAQT01000006">
    <property type="protein sequence ID" value="KPC53493.1"/>
    <property type="molecule type" value="Genomic_DNA"/>
</dbReference>
<dbReference type="InterPro" id="IPR004792">
    <property type="entry name" value="BaiN-like"/>
</dbReference>
<evidence type="ECO:0000259" key="5">
    <source>
        <dbReference type="Pfam" id="PF22780"/>
    </source>
</evidence>
<evidence type="ECO:0000256" key="1">
    <source>
        <dbReference type="ARBA" id="ARBA00001974"/>
    </source>
</evidence>
<comment type="cofactor">
    <cofactor evidence="1">
        <name>FAD</name>
        <dbReference type="ChEBI" id="CHEBI:57692"/>
    </cofactor>
</comment>
<dbReference type="Proteomes" id="UP000037939">
    <property type="component" value="Unassembled WGS sequence"/>
</dbReference>
<organism evidence="6 7">
    <name type="scientific">Amantichitinum ursilacus</name>
    <dbReference type="NCBI Taxonomy" id="857265"/>
    <lineage>
        <taxon>Bacteria</taxon>
        <taxon>Pseudomonadati</taxon>
        <taxon>Pseudomonadota</taxon>
        <taxon>Betaproteobacteria</taxon>
        <taxon>Neisseriales</taxon>
        <taxon>Chitinibacteraceae</taxon>
        <taxon>Amantichitinum</taxon>
    </lineage>
</organism>
<dbReference type="InterPro" id="IPR055178">
    <property type="entry name" value="RsdA/BaiN/AoA(So)-like_dom"/>
</dbReference>
<evidence type="ECO:0000313" key="6">
    <source>
        <dbReference type="EMBL" id="KPC53493.1"/>
    </source>
</evidence>
<evidence type="ECO:0000313" key="7">
    <source>
        <dbReference type="Proteomes" id="UP000037939"/>
    </source>
</evidence>
<dbReference type="Gene3D" id="3.50.50.60">
    <property type="entry name" value="FAD/NAD(P)-binding domain"/>
    <property type="match status" value="1"/>
</dbReference>
<dbReference type="AlphaFoldDB" id="A0A0N1JSZ9"/>
<dbReference type="Gene3D" id="2.40.30.10">
    <property type="entry name" value="Translation factors"/>
    <property type="match status" value="1"/>
</dbReference>
<dbReference type="SUPFAM" id="SSF160996">
    <property type="entry name" value="HI0933 insert domain-like"/>
    <property type="match status" value="1"/>
</dbReference>
<dbReference type="PANTHER" id="PTHR42887">
    <property type="entry name" value="OS12G0638800 PROTEIN"/>
    <property type="match status" value="1"/>
</dbReference>
<proteinExistence type="predicted"/>
<evidence type="ECO:0000256" key="3">
    <source>
        <dbReference type="ARBA" id="ARBA00022827"/>
    </source>
</evidence>
<evidence type="ECO:0000256" key="2">
    <source>
        <dbReference type="ARBA" id="ARBA00022630"/>
    </source>
</evidence>
<dbReference type="PANTHER" id="PTHR42887:SF2">
    <property type="entry name" value="OS12G0638800 PROTEIN"/>
    <property type="match status" value="1"/>
</dbReference>
<dbReference type="SUPFAM" id="SSF51905">
    <property type="entry name" value="FAD/NAD(P)-binding domain"/>
    <property type="match status" value="1"/>
</dbReference>
<dbReference type="RefSeq" id="WP_053937317.1">
    <property type="nucleotide sequence ID" value="NZ_LAQT01000006.1"/>
</dbReference>
<dbReference type="NCBIfam" id="TIGR00275">
    <property type="entry name" value="aminoacetone oxidase family FAD-binding enzyme"/>
    <property type="match status" value="1"/>
</dbReference>
<dbReference type="Pfam" id="PF22780">
    <property type="entry name" value="HI0933_like_1st"/>
    <property type="match status" value="1"/>
</dbReference>
<dbReference type="PATRIC" id="fig|857265.3.peg.1687"/>
<dbReference type="InterPro" id="IPR057661">
    <property type="entry name" value="RsdA/BaiN/AoA(So)_Rossmann"/>
</dbReference>
<dbReference type="PRINTS" id="PR00411">
    <property type="entry name" value="PNDRDTASEI"/>
</dbReference>
<feature type="domain" description="RsdA/BaiN/AoA(So)-like Rossmann fold-like" evidence="4">
    <location>
        <begin position="7"/>
        <end position="389"/>
    </location>
</feature>
<keyword evidence="2" id="KW-0285">Flavoprotein</keyword>
<dbReference type="Gene3D" id="1.10.8.260">
    <property type="entry name" value="HI0933 insert domain-like"/>
    <property type="match status" value="1"/>
</dbReference>
<dbReference type="STRING" id="857265.WG78_08230"/>
<gene>
    <name evidence="6" type="ORF">WG78_08230</name>
</gene>
<reference evidence="6 7" key="1">
    <citation type="submission" date="2015-07" db="EMBL/GenBank/DDBJ databases">
        <title>Draft genome sequence of the Amantichitinum ursilacus IGB-41, a new chitin-degrading bacterium.</title>
        <authorList>
            <person name="Kirstahler P."/>
            <person name="Guenther M."/>
            <person name="Grumaz C."/>
            <person name="Rupp S."/>
            <person name="Zibek S."/>
            <person name="Sohn K."/>
        </authorList>
    </citation>
    <scope>NUCLEOTIDE SEQUENCE [LARGE SCALE GENOMIC DNA]</scope>
    <source>
        <strain evidence="6 7">IGB-41</strain>
    </source>
</reference>
<dbReference type="InterPro" id="IPR023166">
    <property type="entry name" value="BaiN-like_dom_sf"/>
</dbReference>
<protein>
    <submittedName>
        <fullName evidence="6">Tricarballylate dehydrogenase</fullName>
    </submittedName>
</protein>
<accession>A0A0N1JSZ9</accession>
<dbReference type="PRINTS" id="PR00368">
    <property type="entry name" value="FADPNR"/>
</dbReference>
<name>A0A0N1JSZ9_9NEIS</name>
<keyword evidence="3" id="KW-0274">FAD</keyword>
<sequence length="391" mass="42033">MSVKQVDVVVVGAGAAGMMAAATAGQRGRSVLLLDHAAKLAEKIRISGGGRCNFTNLDARPECYLSENPHYVKSALARYTQHDFIKLVERYGLGYHEKTLGQLFCDDGSQAIIDMLKAEVDAGGAIWRMETAIEAVTAVEGGGFVVQTGKETWQCQSLIVASGGLSIPQIGATAWGYELARQFGLGIVPTTAALVPLTFQPQDLWTELAGVAIDPAEVRSGKGKFREAILFTHRGVSGPAILQISSYWQAGQPISINLLPDVDLQEHFANASREAHLVTVLAEVLPRSFATVLVNSLGPNAPLKQYTPKQLSVLIERIQHWQIIPSGTVGYKKAEVTRGGVDTRQLDSKTMMAKAVPGLFFIGEVVDVTGWLGGYNFQWAWSSGYAAGSFA</sequence>
<evidence type="ECO:0000259" key="4">
    <source>
        <dbReference type="Pfam" id="PF03486"/>
    </source>
</evidence>
<keyword evidence="7" id="KW-1185">Reference proteome</keyword>
<dbReference type="Pfam" id="PF03486">
    <property type="entry name" value="HI0933_like"/>
    <property type="match status" value="1"/>
</dbReference>
<feature type="domain" description="RsdA/BaiN/AoA(So)-like insert" evidence="5">
    <location>
        <begin position="192"/>
        <end position="336"/>
    </location>
</feature>
<dbReference type="InterPro" id="IPR036188">
    <property type="entry name" value="FAD/NAD-bd_sf"/>
</dbReference>
<comment type="caution">
    <text evidence="6">The sequence shown here is derived from an EMBL/GenBank/DDBJ whole genome shotgun (WGS) entry which is preliminary data.</text>
</comment>